<accession>A0ABT9FYN6</accession>
<evidence type="ECO:0000256" key="4">
    <source>
        <dbReference type="SAM" id="Phobius"/>
    </source>
</evidence>
<keyword evidence="6" id="KW-0808">Transferase</keyword>
<feature type="region of interest" description="Disordered" evidence="3">
    <location>
        <begin position="311"/>
        <end position="337"/>
    </location>
</feature>
<keyword evidence="4" id="KW-0812">Transmembrane</keyword>
<feature type="transmembrane region" description="Helical" evidence="4">
    <location>
        <begin position="137"/>
        <end position="157"/>
    </location>
</feature>
<evidence type="ECO:0000259" key="5">
    <source>
        <dbReference type="PROSITE" id="PS50887"/>
    </source>
</evidence>
<dbReference type="InterPro" id="IPR000160">
    <property type="entry name" value="GGDEF_dom"/>
</dbReference>
<dbReference type="PANTHER" id="PTHR45138">
    <property type="entry name" value="REGULATORY COMPONENTS OF SENSORY TRANSDUCTION SYSTEM"/>
    <property type="match status" value="1"/>
</dbReference>
<feature type="transmembrane region" description="Helical" evidence="4">
    <location>
        <begin position="57"/>
        <end position="74"/>
    </location>
</feature>
<evidence type="ECO:0000256" key="2">
    <source>
        <dbReference type="ARBA" id="ARBA00034247"/>
    </source>
</evidence>
<dbReference type="NCBIfam" id="TIGR00254">
    <property type="entry name" value="GGDEF"/>
    <property type="match status" value="1"/>
</dbReference>
<proteinExistence type="predicted"/>
<dbReference type="PROSITE" id="PS50887">
    <property type="entry name" value="GGDEF"/>
    <property type="match status" value="1"/>
</dbReference>
<dbReference type="Proteomes" id="UP001235760">
    <property type="component" value="Unassembled WGS sequence"/>
</dbReference>
<evidence type="ECO:0000313" key="7">
    <source>
        <dbReference type="Proteomes" id="UP001235760"/>
    </source>
</evidence>
<organism evidence="6 7">
    <name type="scientific">Leptothrix discophora</name>
    <dbReference type="NCBI Taxonomy" id="89"/>
    <lineage>
        <taxon>Bacteria</taxon>
        <taxon>Pseudomonadati</taxon>
        <taxon>Pseudomonadota</taxon>
        <taxon>Betaproteobacteria</taxon>
        <taxon>Burkholderiales</taxon>
        <taxon>Sphaerotilaceae</taxon>
        <taxon>Leptothrix</taxon>
    </lineage>
</organism>
<dbReference type="SUPFAM" id="SSF55073">
    <property type="entry name" value="Nucleotide cyclase"/>
    <property type="match status" value="1"/>
</dbReference>
<dbReference type="InterPro" id="IPR050469">
    <property type="entry name" value="Diguanylate_Cyclase"/>
</dbReference>
<dbReference type="Pfam" id="PF00990">
    <property type="entry name" value="GGDEF"/>
    <property type="match status" value="1"/>
</dbReference>
<protein>
    <recommendedName>
        <fullName evidence="1">diguanylate cyclase</fullName>
        <ecNumber evidence="1">2.7.7.65</ecNumber>
    </recommendedName>
</protein>
<dbReference type="PANTHER" id="PTHR45138:SF9">
    <property type="entry name" value="DIGUANYLATE CYCLASE DGCM-RELATED"/>
    <property type="match status" value="1"/>
</dbReference>
<evidence type="ECO:0000313" key="6">
    <source>
        <dbReference type="EMBL" id="MDP4299360.1"/>
    </source>
</evidence>
<dbReference type="EMBL" id="JAUZEE010000001">
    <property type="protein sequence ID" value="MDP4299360.1"/>
    <property type="molecule type" value="Genomic_DNA"/>
</dbReference>
<evidence type="ECO:0000256" key="3">
    <source>
        <dbReference type="SAM" id="MobiDB-lite"/>
    </source>
</evidence>
<keyword evidence="7" id="KW-1185">Reference proteome</keyword>
<dbReference type="Gene3D" id="3.30.70.270">
    <property type="match status" value="1"/>
</dbReference>
<comment type="catalytic activity">
    <reaction evidence="2">
        <text>2 GTP = 3',3'-c-di-GMP + 2 diphosphate</text>
        <dbReference type="Rhea" id="RHEA:24898"/>
        <dbReference type="ChEBI" id="CHEBI:33019"/>
        <dbReference type="ChEBI" id="CHEBI:37565"/>
        <dbReference type="ChEBI" id="CHEBI:58805"/>
        <dbReference type="EC" id="2.7.7.65"/>
    </reaction>
</comment>
<dbReference type="SMART" id="SM00267">
    <property type="entry name" value="GGDEF"/>
    <property type="match status" value="1"/>
</dbReference>
<dbReference type="CDD" id="cd01949">
    <property type="entry name" value="GGDEF"/>
    <property type="match status" value="1"/>
</dbReference>
<dbReference type="InterPro" id="IPR043128">
    <property type="entry name" value="Rev_trsase/Diguanyl_cyclase"/>
</dbReference>
<keyword evidence="4" id="KW-1133">Transmembrane helix</keyword>
<gene>
    <name evidence="6" type="ORF">Q8X39_01820</name>
</gene>
<dbReference type="GO" id="GO:0052621">
    <property type="term" value="F:diguanylate cyclase activity"/>
    <property type="evidence" value="ECO:0007669"/>
    <property type="project" value="UniProtKB-EC"/>
</dbReference>
<feature type="domain" description="GGDEF" evidence="5">
    <location>
        <begin position="223"/>
        <end position="362"/>
    </location>
</feature>
<reference evidence="6 7" key="1">
    <citation type="submission" date="2023-08" db="EMBL/GenBank/DDBJ databases">
        <authorList>
            <person name="Roldan D.M."/>
            <person name="Menes R.J."/>
        </authorList>
    </citation>
    <scope>NUCLEOTIDE SEQUENCE [LARGE SCALE GENOMIC DNA]</scope>
    <source>
        <strain evidence="6 7">CCM 2812</strain>
    </source>
</reference>
<dbReference type="InterPro" id="IPR029787">
    <property type="entry name" value="Nucleotide_cyclase"/>
</dbReference>
<dbReference type="RefSeq" id="WP_305747919.1">
    <property type="nucleotide sequence ID" value="NZ_JAUZEE010000001.1"/>
</dbReference>
<name>A0ABT9FYN6_LEPDI</name>
<sequence length="366" mass="40065">MFRPYAAFIDYFGAHRGPLRVRHEVDRAIQRVVIGLLVALATLWHDHEASQMDLVVHAMPYFSVAYALLALLYWRVIRARPDAAVAAQYAFIVADPVLTVLALAASPTLLAPLNMFLMVQIVRCGIRYGVRTLWLEWSVAVLASALLLPLSAFWTLAQPLTQSHIAMLLVTPLLFAPLIRQLHRANDELRAAATSDPLTGLGNRRLLSEHLRIAQERSRRDGTWLALILFDLDNFKAVNDARGHASGDALLLHITRALRANLRGGDYLARIGGDEFVLLVEGLPADEAGRLAQAMADKIVRVVAEAARDASPDQPVTASAGVHCWSGSDPTGHDEATPMERADQAMYEAKRAGKDRAVATQVATLG</sequence>
<keyword evidence="6" id="KW-0548">Nucleotidyltransferase</keyword>
<feature type="transmembrane region" description="Helical" evidence="4">
    <location>
        <begin position="28"/>
        <end position="45"/>
    </location>
</feature>
<keyword evidence="4" id="KW-0472">Membrane</keyword>
<comment type="caution">
    <text evidence="6">The sequence shown here is derived from an EMBL/GenBank/DDBJ whole genome shotgun (WGS) entry which is preliminary data.</text>
</comment>
<dbReference type="EC" id="2.7.7.65" evidence="1"/>
<evidence type="ECO:0000256" key="1">
    <source>
        <dbReference type="ARBA" id="ARBA00012528"/>
    </source>
</evidence>